<evidence type="ECO:0000313" key="2">
    <source>
        <dbReference type="Proteomes" id="UP000288507"/>
    </source>
</evidence>
<sequence>MYLLENIQSSNFLEKQNEIIDKAIEECLFQTILENENAAKFFAILGAIKQENISELNNDEVQSIRNLINNGKNESLSQLCTKAVALIRYERKNGI</sequence>
<dbReference type="EMBL" id="PRBV01000027">
    <property type="protein sequence ID" value="RTJ77862.1"/>
    <property type="molecule type" value="Genomic_DNA"/>
</dbReference>
<reference evidence="1 2" key="1">
    <citation type="journal article" date="2019" name="Appl. Environ. Microbiol.">
        <title>Population genetics and characterization of Campylobacter jejuni isolates in western jackdaws and game birds in Finland.</title>
        <authorList>
            <person name="Kovanen S."/>
            <person name="Rossi M."/>
            <person name="Pohja-Mykra M."/>
            <person name="Nieminen T."/>
            <person name="Raunio-Saarnisto M."/>
            <person name="Sauvala M."/>
            <person name="Fredriksson-Ahomaa M."/>
            <person name="Hanninen M.L."/>
            <person name="Kivisto R."/>
        </authorList>
    </citation>
    <scope>NUCLEOTIDE SEQUENCE [LARGE SCALE GENOMIC DNA]</scope>
    <source>
        <strain evidence="1 2">CB313</strain>
    </source>
</reference>
<comment type="caution">
    <text evidence="1">The sequence shown here is derived from an EMBL/GenBank/DDBJ whole genome shotgun (WGS) entry which is preliminary data.</text>
</comment>
<protein>
    <submittedName>
        <fullName evidence="1">Uncharacterized protein</fullName>
    </submittedName>
</protein>
<proteinExistence type="predicted"/>
<evidence type="ECO:0000313" key="1">
    <source>
        <dbReference type="EMBL" id="RTJ77862.1"/>
    </source>
</evidence>
<name>A0A430YVA1_CAMJU</name>
<dbReference type="Proteomes" id="UP000288507">
    <property type="component" value="Unassembled WGS sequence"/>
</dbReference>
<accession>A0A430YVA1</accession>
<gene>
    <name evidence="1" type="ORF">C3H57_09835</name>
</gene>
<dbReference type="RefSeq" id="WP_126210878.1">
    <property type="nucleotide sequence ID" value="NZ_PQZP01000002.1"/>
</dbReference>
<dbReference type="AlphaFoldDB" id="A0A430YVA1"/>
<organism evidence="1 2">
    <name type="scientific">Campylobacter jejuni</name>
    <dbReference type="NCBI Taxonomy" id="197"/>
    <lineage>
        <taxon>Bacteria</taxon>
        <taxon>Pseudomonadati</taxon>
        <taxon>Campylobacterota</taxon>
        <taxon>Epsilonproteobacteria</taxon>
        <taxon>Campylobacterales</taxon>
        <taxon>Campylobacteraceae</taxon>
        <taxon>Campylobacter</taxon>
    </lineage>
</organism>